<dbReference type="OrthoDB" id="9973183at2759"/>
<name>A0A1W0X4Z2_HYPEX</name>
<sequence>MAATRRLTKELQDLKTQSPKVFRDIIVDEQNFFKWPLLLMPVNDMNGCLIVRKISMTSSFLTTIRSSRRGSIFAQKSTTQHQRAGLRLPSHY</sequence>
<keyword evidence="3" id="KW-1185">Reference proteome</keyword>
<gene>
    <name evidence="2" type="ORF">BV898_03462</name>
</gene>
<dbReference type="AlphaFoldDB" id="A0A1W0X4Z2"/>
<proteinExistence type="predicted"/>
<dbReference type="EMBL" id="MTYJ01000016">
    <property type="protein sequence ID" value="OQV22637.1"/>
    <property type="molecule type" value="Genomic_DNA"/>
</dbReference>
<feature type="region of interest" description="Disordered" evidence="1">
    <location>
        <begin position="72"/>
        <end position="92"/>
    </location>
</feature>
<evidence type="ECO:0000313" key="3">
    <source>
        <dbReference type="Proteomes" id="UP000192578"/>
    </source>
</evidence>
<accession>A0A1W0X4Z2</accession>
<evidence type="ECO:0000256" key="1">
    <source>
        <dbReference type="SAM" id="MobiDB-lite"/>
    </source>
</evidence>
<comment type="caution">
    <text evidence="2">The sequence shown here is derived from an EMBL/GenBank/DDBJ whole genome shotgun (WGS) entry which is preliminary data.</text>
</comment>
<protein>
    <submittedName>
        <fullName evidence="2">Uncharacterized protein</fullName>
    </submittedName>
</protein>
<organism evidence="2 3">
    <name type="scientific">Hypsibius exemplaris</name>
    <name type="common">Freshwater tardigrade</name>
    <dbReference type="NCBI Taxonomy" id="2072580"/>
    <lineage>
        <taxon>Eukaryota</taxon>
        <taxon>Metazoa</taxon>
        <taxon>Ecdysozoa</taxon>
        <taxon>Tardigrada</taxon>
        <taxon>Eutardigrada</taxon>
        <taxon>Parachela</taxon>
        <taxon>Hypsibioidea</taxon>
        <taxon>Hypsibiidae</taxon>
        <taxon>Hypsibius</taxon>
    </lineage>
</organism>
<reference evidence="3" key="1">
    <citation type="submission" date="2017-01" db="EMBL/GenBank/DDBJ databases">
        <title>Comparative genomics of anhydrobiosis in the tardigrade Hypsibius dujardini.</title>
        <authorList>
            <person name="Yoshida Y."/>
            <person name="Koutsovoulos G."/>
            <person name="Laetsch D."/>
            <person name="Stevens L."/>
            <person name="Kumar S."/>
            <person name="Horikawa D."/>
            <person name="Ishino K."/>
            <person name="Komine S."/>
            <person name="Tomita M."/>
            <person name="Blaxter M."/>
            <person name="Arakawa K."/>
        </authorList>
    </citation>
    <scope>NUCLEOTIDE SEQUENCE [LARGE SCALE GENOMIC DNA]</scope>
    <source>
        <strain evidence="3">Z151</strain>
    </source>
</reference>
<evidence type="ECO:0000313" key="2">
    <source>
        <dbReference type="EMBL" id="OQV22637.1"/>
    </source>
</evidence>
<dbReference type="Proteomes" id="UP000192578">
    <property type="component" value="Unassembled WGS sequence"/>
</dbReference>